<evidence type="ECO:0000256" key="1">
    <source>
        <dbReference type="SAM" id="Phobius"/>
    </source>
</evidence>
<dbReference type="EMBL" id="JAPDDP010000004">
    <property type="protein sequence ID" value="MDA0179350.1"/>
    <property type="molecule type" value="Genomic_DNA"/>
</dbReference>
<dbReference type="Proteomes" id="UP001147653">
    <property type="component" value="Unassembled WGS sequence"/>
</dbReference>
<dbReference type="RefSeq" id="WP_270023621.1">
    <property type="nucleotide sequence ID" value="NZ_JAPDDP010000004.1"/>
</dbReference>
<organism evidence="2 3">
    <name type="scientific">Solirubrobacter phytolaccae</name>
    <dbReference type="NCBI Taxonomy" id="1404360"/>
    <lineage>
        <taxon>Bacteria</taxon>
        <taxon>Bacillati</taxon>
        <taxon>Actinomycetota</taxon>
        <taxon>Thermoleophilia</taxon>
        <taxon>Solirubrobacterales</taxon>
        <taxon>Solirubrobacteraceae</taxon>
        <taxon>Solirubrobacter</taxon>
    </lineage>
</organism>
<evidence type="ECO:0000313" key="3">
    <source>
        <dbReference type="Proteomes" id="UP001147653"/>
    </source>
</evidence>
<feature type="transmembrane region" description="Helical" evidence="1">
    <location>
        <begin position="72"/>
        <end position="96"/>
    </location>
</feature>
<keyword evidence="1" id="KW-1133">Transmembrane helix</keyword>
<dbReference type="AlphaFoldDB" id="A0A9X3N3U1"/>
<proteinExistence type="predicted"/>
<sequence>MVRAFFLAWLLGFVGIVLSSRNDRWLVLLVPAGLILVGLGIRMLLNRRAWLAFVESQSKRYPQPSGPVARRFTGAGIVIVGLGWLLGGVVGLHALLT</sequence>
<protein>
    <submittedName>
        <fullName evidence="2">Uncharacterized protein</fullName>
    </submittedName>
</protein>
<keyword evidence="1" id="KW-0472">Membrane</keyword>
<keyword evidence="3" id="KW-1185">Reference proteome</keyword>
<feature type="transmembrane region" description="Helical" evidence="1">
    <location>
        <begin position="29"/>
        <end position="51"/>
    </location>
</feature>
<reference evidence="2" key="1">
    <citation type="submission" date="2022-10" db="EMBL/GenBank/DDBJ databases">
        <title>The WGS of Solirubrobacter phytolaccae KCTC 29190.</title>
        <authorList>
            <person name="Jiang Z."/>
        </authorList>
    </citation>
    <scope>NUCLEOTIDE SEQUENCE</scope>
    <source>
        <strain evidence="2">KCTC 29190</strain>
    </source>
</reference>
<name>A0A9X3N3U1_9ACTN</name>
<evidence type="ECO:0000313" key="2">
    <source>
        <dbReference type="EMBL" id="MDA0179350.1"/>
    </source>
</evidence>
<accession>A0A9X3N3U1</accession>
<gene>
    <name evidence="2" type="ORF">OJ997_03495</name>
</gene>
<keyword evidence="1" id="KW-0812">Transmembrane</keyword>
<comment type="caution">
    <text evidence="2">The sequence shown here is derived from an EMBL/GenBank/DDBJ whole genome shotgun (WGS) entry which is preliminary data.</text>
</comment>